<dbReference type="Proteomes" id="UP000662637">
    <property type="component" value="Unassembled WGS sequence"/>
</dbReference>
<dbReference type="PANTHER" id="PTHR12899:SF3">
    <property type="entry name" value="LARGE RIBOSOMAL SUBUNIT PROTEIN UL18M"/>
    <property type="match status" value="1"/>
</dbReference>
<comment type="similarity">
    <text evidence="1">Belongs to the universal ribosomal protein uL18 family.</text>
</comment>
<reference evidence="5" key="2">
    <citation type="submission" date="2020-08" db="EMBL/GenBank/DDBJ databases">
        <authorList>
            <person name="Shumante A."/>
            <person name="Zimin A.V."/>
            <person name="Puiu D."/>
            <person name="Salzberg S.L."/>
        </authorList>
    </citation>
    <scope>NUCLEOTIDE SEQUENCE</scope>
    <source>
        <strain evidence="5">WC2-LM</strain>
        <tissue evidence="5">Liver</tissue>
    </source>
</reference>
<keyword evidence="3" id="KW-0687">Ribonucleoprotein</keyword>
<evidence type="ECO:0000256" key="4">
    <source>
        <dbReference type="SAM" id="MobiDB-lite"/>
    </source>
</evidence>
<dbReference type="InterPro" id="IPR036967">
    <property type="entry name" value="Ribosomal_uS11_sf"/>
</dbReference>
<dbReference type="EMBL" id="WJEC01001584">
    <property type="protein sequence ID" value="KAF7478525.1"/>
    <property type="molecule type" value="Genomic_DNA"/>
</dbReference>
<dbReference type="SUPFAM" id="SSF53137">
    <property type="entry name" value="Translational machinery components"/>
    <property type="match status" value="1"/>
</dbReference>
<sequence>MALGSQLWELVSVHRNPGGRCAALSTSASLAVEPQVEPVGNAAVMLEFTSGNPGDLELSAVARKEWAWGTVRPSPEFWHRLRVVKTQHPVEAISEHRNGQVVVSASTREWAIKKSLYRTRNVDECWQGGASRQESTSWSTSQPLGRQPPTGWNAYKVP</sequence>
<evidence type="ECO:0000313" key="7">
    <source>
        <dbReference type="Proteomes" id="UP000335636"/>
    </source>
</evidence>
<feature type="region of interest" description="Disordered" evidence="4">
    <location>
        <begin position="128"/>
        <end position="158"/>
    </location>
</feature>
<dbReference type="GO" id="GO:0005840">
    <property type="term" value="C:ribosome"/>
    <property type="evidence" value="ECO:0007669"/>
    <property type="project" value="UniProtKB-KW"/>
</dbReference>
<evidence type="ECO:0000313" key="6">
    <source>
        <dbReference type="EMBL" id="VTJ89498.1"/>
    </source>
</evidence>
<dbReference type="Gene3D" id="3.30.420.80">
    <property type="entry name" value="Ribosomal protein S11"/>
    <property type="match status" value="1"/>
</dbReference>
<accession>A0A5E4D654</accession>
<organism evidence="6 7">
    <name type="scientific">Marmota monax</name>
    <name type="common">Woodchuck</name>
    <dbReference type="NCBI Taxonomy" id="9995"/>
    <lineage>
        <taxon>Eukaryota</taxon>
        <taxon>Metazoa</taxon>
        <taxon>Chordata</taxon>
        <taxon>Craniata</taxon>
        <taxon>Vertebrata</taxon>
        <taxon>Euteleostomi</taxon>
        <taxon>Mammalia</taxon>
        <taxon>Eutheria</taxon>
        <taxon>Euarchontoglires</taxon>
        <taxon>Glires</taxon>
        <taxon>Rodentia</taxon>
        <taxon>Sciuromorpha</taxon>
        <taxon>Sciuridae</taxon>
        <taxon>Xerinae</taxon>
        <taxon>Marmotini</taxon>
        <taxon>Marmota</taxon>
    </lineage>
</organism>
<dbReference type="InterPro" id="IPR005484">
    <property type="entry name" value="Ribosomal_uL18_bac/plant/anim"/>
</dbReference>
<protein>
    <recommendedName>
        <fullName evidence="8">39S ribosomal protein L18, mitochondrial</fullName>
    </recommendedName>
</protein>
<proteinExistence type="inferred from homology"/>
<dbReference type="GO" id="GO:0006412">
    <property type="term" value="P:translation"/>
    <property type="evidence" value="ECO:0007669"/>
    <property type="project" value="InterPro"/>
</dbReference>
<dbReference type="PANTHER" id="PTHR12899">
    <property type="entry name" value="39S RIBOSOMAL PROTEIN L18, MITOCHONDRIAL"/>
    <property type="match status" value="1"/>
</dbReference>
<dbReference type="GO" id="GO:0003735">
    <property type="term" value="F:structural constituent of ribosome"/>
    <property type="evidence" value="ECO:0007669"/>
    <property type="project" value="InterPro"/>
</dbReference>
<keyword evidence="2" id="KW-0689">Ribosomal protein</keyword>
<evidence type="ECO:0008006" key="8">
    <source>
        <dbReference type="Google" id="ProtNLM"/>
    </source>
</evidence>
<evidence type="ECO:0000256" key="3">
    <source>
        <dbReference type="ARBA" id="ARBA00023274"/>
    </source>
</evidence>
<evidence type="ECO:0000256" key="1">
    <source>
        <dbReference type="ARBA" id="ARBA00007116"/>
    </source>
</evidence>
<keyword evidence="7" id="KW-1185">Reference proteome</keyword>
<dbReference type="EMBL" id="CABDUW010003605">
    <property type="protein sequence ID" value="VTJ89498.1"/>
    <property type="molecule type" value="Genomic_DNA"/>
</dbReference>
<name>A0A5E4D654_MARMO</name>
<gene>
    <name evidence="5" type="ORF">GHT09_010364</name>
    <name evidence="6" type="ORF">MONAX_5E033904</name>
</gene>
<feature type="compositionally biased region" description="Polar residues" evidence="4">
    <location>
        <begin position="130"/>
        <end position="144"/>
    </location>
</feature>
<reference evidence="6 7" key="1">
    <citation type="submission" date="2019-04" db="EMBL/GenBank/DDBJ databases">
        <authorList>
            <person name="Alioto T."/>
            <person name="Alioto T."/>
        </authorList>
    </citation>
    <scope>NUCLEOTIDE SEQUENCE [LARGE SCALE GENOMIC DNA]</scope>
</reference>
<dbReference type="Proteomes" id="UP000335636">
    <property type="component" value="Unassembled WGS sequence"/>
</dbReference>
<evidence type="ECO:0000313" key="5">
    <source>
        <dbReference type="EMBL" id="KAF7478525.1"/>
    </source>
</evidence>
<dbReference type="AlphaFoldDB" id="A0A5E4D654"/>
<dbReference type="GO" id="GO:0005739">
    <property type="term" value="C:mitochondrion"/>
    <property type="evidence" value="ECO:0007669"/>
    <property type="project" value="TreeGrafter"/>
</dbReference>
<dbReference type="GO" id="GO:0008097">
    <property type="term" value="F:5S rRNA binding"/>
    <property type="evidence" value="ECO:0007669"/>
    <property type="project" value="TreeGrafter"/>
</dbReference>
<evidence type="ECO:0000256" key="2">
    <source>
        <dbReference type="ARBA" id="ARBA00022980"/>
    </source>
</evidence>
<dbReference type="GO" id="GO:1990904">
    <property type="term" value="C:ribonucleoprotein complex"/>
    <property type="evidence" value="ECO:0007669"/>
    <property type="project" value="UniProtKB-KW"/>
</dbReference>